<protein>
    <submittedName>
        <fullName evidence="1">Uncharacterized protein</fullName>
    </submittedName>
</protein>
<dbReference type="EMBL" id="BPLQ01008889">
    <property type="protein sequence ID" value="GIY40113.1"/>
    <property type="molecule type" value="Genomic_DNA"/>
</dbReference>
<comment type="caution">
    <text evidence="1">The sequence shown here is derived from an EMBL/GenBank/DDBJ whole genome shotgun (WGS) entry which is preliminary data.</text>
</comment>
<accession>A0AAV4T840</accession>
<dbReference type="AlphaFoldDB" id="A0AAV4T840"/>
<keyword evidence="2" id="KW-1185">Reference proteome</keyword>
<proteinExistence type="predicted"/>
<sequence length="114" mass="13391">MNTKFCINARQIFFRKVTSKCPATSRLIQNSKYRPDLFDSQQQRKSFLKPFHPSAFLLRNSFHMYCIPTLSSLYLSSSEEPVKNGIQTTCGEKKSNCREYCFNANKTQSFYKRH</sequence>
<organism evidence="1 2">
    <name type="scientific">Caerostris darwini</name>
    <dbReference type="NCBI Taxonomy" id="1538125"/>
    <lineage>
        <taxon>Eukaryota</taxon>
        <taxon>Metazoa</taxon>
        <taxon>Ecdysozoa</taxon>
        <taxon>Arthropoda</taxon>
        <taxon>Chelicerata</taxon>
        <taxon>Arachnida</taxon>
        <taxon>Araneae</taxon>
        <taxon>Araneomorphae</taxon>
        <taxon>Entelegynae</taxon>
        <taxon>Araneoidea</taxon>
        <taxon>Araneidae</taxon>
        <taxon>Caerostris</taxon>
    </lineage>
</organism>
<dbReference type="Proteomes" id="UP001054837">
    <property type="component" value="Unassembled WGS sequence"/>
</dbReference>
<evidence type="ECO:0000313" key="1">
    <source>
        <dbReference type="EMBL" id="GIY40113.1"/>
    </source>
</evidence>
<gene>
    <name evidence="1" type="ORF">CDAR_47311</name>
</gene>
<reference evidence="1 2" key="1">
    <citation type="submission" date="2021-06" db="EMBL/GenBank/DDBJ databases">
        <title>Caerostris darwini draft genome.</title>
        <authorList>
            <person name="Kono N."/>
            <person name="Arakawa K."/>
        </authorList>
    </citation>
    <scope>NUCLEOTIDE SEQUENCE [LARGE SCALE GENOMIC DNA]</scope>
</reference>
<evidence type="ECO:0000313" key="2">
    <source>
        <dbReference type="Proteomes" id="UP001054837"/>
    </source>
</evidence>
<name>A0AAV4T840_9ARAC</name>